<protein>
    <submittedName>
        <fullName evidence="1">Uncharacterized protein</fullName>
    </submittedName>
</protein>
<evidence type="ECO:0000313" key="1">
    <source>
        <dbReference type="EMBL" id="CAB4139127.1"/>
    </source>
</evidence>
<reference evidence="1" key="1">
    <citation type="submission" date="2020-04" db="EMBL/GenBank/DDBJ databases">
        <authorList>
            <person name="Chiriac C."/>
            <person name="Salcher M."/>
            <person name="Ghai R."/>
            <person name="Kavagutti S V."/>
        </authorList>
    </citation>
    <scope>NUCLEOTIDE SEQUENCE</scope>
</reference>
<gene>
    <name evidence="1" type="ORF">UFOVP342_13</name>
</gene>
<proteinExistence type="predicted"/>
<sequence>MGVSISGSTGVTFPDNSIQTAAASPFGLKNRIINGDIRIDQRNAGASVTPSTGTYTADRWRAYQNVASKFTVQQVSANANTAQGFDQSLRITSSSAYTPSGSNLFLITQNIEGNNIVDLSWGTASAKTVTLSFWVYSSLTGTFGGSLVNGAETLSYPFTYTISSANTWEQKTITVAGPTTGTWDTSTGVGIEVNFGIGAGSTYQGTAGSWQSGAFFTATGTTNIVATNGATWQLTGVQLERNTTATPFEWLPYTTELQLCQRYYWRNAPGGGSIAVSSGVMYGSTLSLSYTQFPVAMRANPTGSVSAASDFTAVGGASTITPSAIVFLSSTLSSRVEATLAGATSGQGMILQSNNSSSWIAFSAE</sequence>
<accession>A0A6J5M1E7</accession>
<name>A0A6J5M1E7_9CAUD</name>
<dbReference type="EMBL" id="LR796361">
    <property type="protein sequence ID" value="CAB4139127.1"/>
    <property type="molecule type" value="Genomic_DNA"/>
</dbReference>
<organism evidence="1">
    <name type="scientific">uncultured Caudovirales phage</name>
    <dbReference type="NCBI Taxonomy" id="2100421"/>
    <lineage>
        <taxon>Viruses</taxon>
        <taxon>Duplodnaviria</taxon>
        <taxon>Heunggongvirae</taxon>
        <taxon>Uroviricota</taxon>
        <taxon>Caudoviricetes</taxon>
        <taxon>Peduoviridae</taxon>
        <taxon>Maltschvirus</taxon>
        <taxon>Maltschvirus maltsch</taxon>
    </lineage>
</organism>